<gene>
    <name evidence="2" type="ordered locus">Tter_2715</name>
</gene>
<evidence type="ECO:0008006" key="4">
    <source>
        <dbReference type="Google" id="ProtNLM"/>
    </source>
</evidence>
<accession>D1CIN2</accession>
<dbReference type="RefSeq" id="WP_012876634.1">
    <property type="nucleotide sequence ID" value="NC_013526.1"/>
</dbReference>
<dbReference type="KEGG" id="ttr:Tter_2715"/>
<dbReference type="eggNOG" id="ENOG503304W">
    <property type="taxonomic scope" value="Bacteria"/>
</dbReference>
<protein>
    <recommendedName>
        <fullName evidence="4">PH domain-containing protein</fullName>
    </recommendedName>
</protein>
<keyword evidence="3" id="KW-1185">Reference proteome</keyword>
<dbReference type="Proteomes" id="UP000000323">
    <property type="component" value="Chromosome 2"/>
</dbReference>
<dbReference type="EMBL" id="CP001826">
    <property type="protein sequence ID" value="ACZ43603.1"/>
    <property type="molecule type" value="Genomic_DNA"/>
</dbReference>
<dbReference type="STRING" id="525904.Tter_2715"/>
<dbReference type="OrthoDB" id="4990523at2"/>
<evidence type="ECO:0000256" key="1">
    <source>
        <dbReference type="SAM" id="Phobius"/>
    </source>
</evidence>
<name>D1CIN2_THET1</name>
<evidence type="ECO:0000313" key="3">
    <source>
        <dbReference type="Proteomes" id="UP000000323"/>
    </source>
</evidence>
<keyword evidence="1" id="KW-0472">Membrane</keyword>
<proteinExistence type="predicted"/>
<feature type="transmembrane region" description="Helical" evidence="1">
    <location>
        <begin position="147"/>
        <end position="170"/>
    </location>
</feature>
<organism evidence="2 3">
    <name type="scientific">Thermobaculum terrenum (strain ATCC BAA-798 / CCMEE 7001 / YNP1)</name>
    <dbReference type="NCBI Taxonomy" id="525904"/>
    <lineage>
        <taxon>Bacteria</taxon>
        <taxon>Bacillati</taxon>
        <taxon>Chloroflexota</taxon>
        <taxon>Chloroflexia</taxon>
        <taxon>Candidatus Thermobaculales</taxon>
        <taxon>Candidatus Thermobaculaceae</taxon>
        <taxon>Thermobaculum</taxon>
    </lineage>
</organism>
<dbReference type="HOGENOM" id="CLU_065811_0_0_0"/>
<keyword evidence="1" id="KW-0812">Transmembrane</keyword>
<feature type="transmembrane region" description="Helical" evidence="1">
    <location>
        <begin position="31"/>
        <end position="50"/>
    </location>
</feature>
<feature type="transmembrane region" description="Helical" evidence="1">
    <location>
        <begin position="7"/>
        <end position="25"/>
    </location>
</feature>
<reference evidence="3" key="1">
    <citation type="journal article" date="2010" name="Stand. Genomic Sci.">
        <title>Complete genome sequence of 'Thermobaculum terrenum' type strain (YNP1).</title>
        <authorList>
            <person name="Kiss H."/>
            <person name="Cleland D."/>
            <person name="Lapidus A."/>
            <person name="Lucas S."/>
            <person name="Glavina Del Rio T."/>
            <person name="Nolan M."/>
            <person name="Tice H."/>
            <person name="Han C."/>
            <person name="Goodwin L."/>
            <person name="Pitluck S."/>
            <person name="Liolios K."/>
            <person name="Ivanova N."/>
            <person name="Mavromatis K."/>
            <person name="Ovchinnikova G."/>
            <person name="Pati A."/>
            <person name="Chen A."/>
            <person name="Palaniappan K."/>
            <person name="Land M."/>
            <person name="Hauser L."/>
            <person name="Chang Y."/>
            <person name="Jeffries C."/>
            <person name="Lu M."/>
            <person name="Brettin T."/>
            <person name="Detter J."/>
            <person name="Goker M."/>
            <person name="Tindall B."/>
            <person name="Beck B."/>
            <person name="McDermott T."/>
            <person name="Woyke T."/>
            <person name="Bristow J."/>
            <person name="Eisen J."/>
            <person name="Markowitz V."/>
            <person name="Hugenholtz P."/>
            <person name="Kyrpides N."/>
            <person name="Klenk H."/>
            <person name="Cheng J."/>
        </authorList>
    </citation>
    <scope>NUCLEOTIDE SEQUENCE [LARGE SCALE GENOMIC DNA]</scope>
    <source>
        <strain evidence="3">ATCC BAA-798 / YNP1</strain>
    </source>
</reference>
<sequence>MKQAHKLLLPMLILVELALVSLDVLQLEQAVAVVVAVELAASLLALYGLWAGIRRFRSRALGTPWWVALEETLGIAMPDLAARAIVLEIRMWAHLLGWLLGRRPRGPQYFSYHRRSFIPWLLLLVVIELPVEVVLAELFVPRGWLRWTLLLLSIYGLIWVLGLHASLVMLPHVLEDDRLLVRSGIFLEGAVRYDDVAQLEVGRFEVKGRREGLYVDPSGRSAWQLLGGRADVRLRLASPTSFRRALRRTPPVETLHLSVDEPERFAQALRGKLREFADN</sequence>
<keyword evidence="1" id="KW-1133">Transmembrane helix</keyword>
<evidence type="ECO:0000313" key="2">
    <source>
        <dbReference type="EMBL" id="ACZ43603.1"/>
    </source>
</evidence>
<dbReference type="AlphaFoldDB" id="D1CIN2"/>
<feature type="transmembrane region" description="Helical" evidence="1">
    <location>
        <begin position="120"/>
        <end position="140"/>
    </location>
</feature>